<dbReference type="InterPro" id="IPR002159">
    <property type="entry name" value="CD36_fam"/>
</dbReference>
<evidence type="ECO:0000313" key="10">
    <source>
        <dbReference type="Proteomes" id="UP000826195"/>
    </source>
</evidence>
<proteinExistence type="inferred from homology"/>
<accession>A0AAV7IDN7</accession>
<feature type="transmembrane region" description="Helical" evidence="8">
    <location>
        <begin position="472"/>
        <end position="492"/>
    </location>
</feature>
<protein>
    <submittedName>
        <fullName evidence="9">Uncharacterized protein</fullName>
    </submittedName>
</protein>
<dbReference type="Proteomes" id="UP000826195">
    <property type="component" value="Unassembled WGS sequence"/>
</dbReference>
<comment type="subcellular location">
    <subcellularLocation>
        <location evidence="1">Cell membrane</location>
    </subcellularLocation>
</comment>
<keyword evidence="7" id="KW-0325">Glycoprotein</keyword>
<evidence type="ECO:0000256" key="5">
    <source>
        <dbReference type="ARBA" id="ARBA00022989"/>
    </source>
</evidence>
<keyword evidence="6 8" id="KW-0472">Membrane</keyword>
<evidence type="ECO:0000256" key="4">
    <source>
        <dbReference type="ARBA" id="ARBA00022692"/>
    </source>
</evidence>
<keyword evidence="5 8" id="KW-1133">Transmembrane helix</keyword>
<dbReference type="GO" id="GO:0005886">
    <property type="term" value="C:plasma membrane"/>
    <property type="evidence" value="ECO:0007669"/>
    <property type="project" value="UniProtKB-SubCell"/>
</dbReference>
<feature type="transmembrane region" description="Helical" evidence="8">
    <location>
        <begin position="12"/>
        <end position="33"/>
    </location>
</feature>
<evidence type="ECO:0000256" key="3">
    <source>
        <dbReference type="ARBA" id="ARBA00022475"/>
    </source>
</evidence>
<evidence type="ECO:0000256" key="7">
    <source>
        <dbReference type="ARBA" id="ARBA00023180"/>
    </source>
</evidence>
<comment type="caution">
    <text evidence="9">The sequence shown here is derived from an EMBL/GenBank/DDBJ whole genome shotgun (WGS) entry which is preliminary data.</text>
</comment>
<dbReference type="PANTHER" id="PTHR11923:SF104">
    <property type="entry name" value="FI07620P"/>
    <property type="match status" value="1"/>
</dbReference>
<evidence type="ECO:0000256" key="6">
    <source>
        <dbReference type="ARBA" id="ARBA00023136"/>
    </source>
</evidence>
<name>A0AAV7IDN7_COTGL</name>
<comment type="similarity">
    <text evidence="2">Belongs to the CD36 family.</text>
</comment>
<keyword evidence="3" id="KW-1003">Cell membrane</keyword>
<gene>
    <name evidence="9" type="ORF">KQX54_015290</name>
</gene>
<evidence type="ECO:0000256" key="1">
    <source>
        <dbReference type="ARBA" id="ARBA00004236"/>
    </source>
</evidence>
<reference evidence="9 10" key="1">
    <citation type="journal article" date="2021" name="J. Hered.">
        <title>A chromosome-level genome assembly of the parasitoid wasp, Cotesia glomerata (Hymenoptera: Braconidae).</title>
        <authorList>
            <person name="Pinto B.J."/>
            <person name="Weis J.J."/>
            <person name="Gamble T."/>
            <person name="Ode P.J."/>
            <person name="Paul R."/>
            <person name="Zaspel J.M."/>
        </authorList>
    </citation>
    <scope>NUCLEOTIDE SEQUENCE [LARGE SCALE GENOMIC DNA]</scope>
    <source>
        <strain evidence="9">CgM1</strain>
    </source>
</reference>
<dbReference type="AlphaFoldDB" id="A0AAV7IDN7"/>
<dbReference type="Pfam" id="PF01130">
    <property type="entry name" value="CD36"/>
    <property type="match status" value="1"/>
</dbReference>
<dbReference type="GO" id="GO:0005044">
    <property type="term" value="F:scavenger receptor activity"/>
    <property type="evidence" value="ECO:0007669"/>
    <property type="project" value="TreeGrafter"/>
</dbReference>
<evidence type="ECO:0000256" key="2">
    <source>
        <dbReference type="ARBA" id="ARBA00010532"/>
    </source>
</evidence>
<evidence type="ECO:0000256" key="8">
    <source>
        <dbReference type="SAM" id="Phobius"/>
    </source>
</evidence>
<keyword evidence="10" id="KW-1185">Reference proteome</keyword>
<dbReference type="PRINTS" id="PR01609">
    <property type="entry name" value="CD36FAMILY"/>
</dbReference>
<keyword evidence="4 8" id="KW-0812">Transmembrane</keyword>
<dbReference type="GO" id="GO:0005737">
    <property type="term" value="C:cytoplasm"/>
    <property type="evidence" value="ECO:0007669"/>
    <property type="project" value="TreeGrafter"/>
</dbReference>
<dbReference type="EMBL" id="JAHXZJ010001864">
    <property type="protein sequence ID" value="KAH0549854.1"/>
    <property type="molecule type" value="Genomic_DNA"/>
</dbReference>
<dbReference type="PANTHER" id="PTHR11923">
    <property type="entry name" value="SCAVENGER RECEPTOR CLASS B TYPE-1 SR-B1"/>
    <property type="match status" value="1"/>
</dbReference>
<evidence type="ECO:0000313" key="9">
    <source>
        <dbReference type="EMBL" id="KAH0549854.1"/>
    </source>
</evidence>
<sequence length="538" mass="61133">MKTSQQLQEFKKCLIIFMVGIICTILSCTIYALDPINIVFKWKLTMTPTSTVFLMWKKPPVDVFLKVYVFNITNAEAFLNNEEKLRVQEVGPYVYQEVLENTKIVWHDNGTITYIPKRTVIYRPDLSINDPKKDIVTVTNIPFLGISSALADAGFFVNYPLVQLTNLLDTKPIVNMTVYEYFWGYEDPLVRLASGIVPNFINFQKFGLLDRMYDEGDNLVNLNIQKNKNMSDENGRYLSIQNYNGSPGLAHWGYQEEEGNETIPGNTICNRIRGATEGTLFPSNLDKSAVFRVFRKAFCRALPIVFKNEVTTSSGLTGWEYTLSDNFLDPPDMNPENECYCRKMKKCLRKGLSDLTPCYYNIPAAVSLPHFLNADPSLLQDIEGLQPDREKHQTRVVLQPAIGIPIDVNSRIQTNLVMKKMTYNKRLEPFSNLAIPLFWNDLEIPSISPDLLMTMKLLLQIGPIVQTATICLLAIAGGTTFLLSLIGMLWILNQQTEQHSDERRDSVDLKIPLGYGQYTAIRILPAIKKITSKTDLFG</sequence>
<dbReference type="PROSITE" id="PS51257">
    <property type="entry name" value="PROKAR_LIPOPROTEIN"/>
    <property type="match status" value="1"/>
</dbReference>
<organism evidence="9 10">
    <name type="scientific">Cotesia glomerata</name>
    <name type="common">Lepidopteran parasitic wasp</name>
    <name type="synonym">Apanteles glomeratus</name>
    <dbReference type="NCBI Taxonomy" id="32391"/>
    <lineage>
        <taxon>Eukaryota</taxon>
        <taxon>Metazoa</taxon>
        <taxon>Ecdysozoa</taxon>
        <taxon>Arthropoda</taxon>
        <taxon>Hexapoda</taxon>
        <taxon>Insecta</taxon>
        <taxon>Pterygota</taxon>
        <taxon>Neoptera</taxon>
        <taxon>Endopterygota</taxon>
        <taxon>Hymenoptera</taxon>
        <taxon>Apocrita</taxon>
        <taxon>Ichneumonoidea</taxon>
        <taxon>Braconidae</taxon>
        <taxon>Microgastrinae</taxon>
        <taxon>Cotesia</taxon>
    </lineage>
</organism>